<name>A0A412IT65_9FIRM</name>
<dbReference type="Pfam" id="PF01595">
    <property type="entry name" value="CNNM"/>
    <property type="match status" value="1"/>
</dbReference>
<dbReference type="InterPro" id="IPR000644">
    <property type="entry name" value="CBS_dom"/>
</dbReference>
<evidence type="ECO:0000259" key="11">
    <source>
        <dbReference type="PROSITE" id="PS51371"/>
    </source>
</evidence>
<dbReference type="Proteomes" id="UP000283295">
    <property type="component" value="Unassembled WGS sequence"/>
</dbReference>
<dbReference type="InterPro" id="IPR005170">
    <property type="entry name" value="Transptr-assoc_dom"/>
</dbReference>
<evidence type="ECO:0000256" key="4">
    <source>
        <dbReference type="ARBA" id="ARBA00022737"/>
    </source>
</evidence>
<comment type="subcellular location">
    <subcellularLocation>
        <location evidence="1">Membrane</location>
        <topology evidence="1">Multi-pass membrane protein</topology>
    </subcellularLocation>
</comment>
<dbReference type="PANTHER" id="PTHR22777:SF17">
    <property type="entry name" value="UPF0053 PROTEIN SLL0260"/>
    <property type="match status" value="1"/>
</dbReference>
<dbReference type="SMART" id="SM01091">
    <property type="entry name" value="CorC_HlyC"/>
    <property type="match status" value="1"/>
</dbReference>
<dbReference type="InterPro" id="IPR036318">
    <property type="entry name" value="FAD-bd_PCMH-like_sf"/>
</dbReference>
<dbReference type="OrthoDB" id="9798188at2"/>
<dbReference type="CDD" id="cd04590">
    <property type="entry name" value="CBS_pair_CorC_HlyC_assoc"/>
    <property type="match status" value="1"/>
</dbReference>
<dbReference type="PROSITE" id="PS51846">
    <property type="entry name" value="CNNM"/>
    <property type="match status" value="1"/>
</dbReference>
<feature type="transmembrane region" description="Helical" evidence="10">
    <location>
        <begin position="125"/>
        <end position="149"/>
    </location>
</feature>
<keyword evidence="3 9" id="KW-0812">Transmembrane</keyword>
<sequence>MIGDEVLGAGSIINIIILVVLVALSAFFSSAETALTTVSKFSLRSLADNGNKRASRVLKVTENSSKLISTILIGNNIVNISASSLTTTFVTKAFGSAAVGIATGILTLVVLLFGEITPKTIAQRYNLKISLLYIDIIQFLMVILTPVIFIVNKIADFIFWVIRLDKDGGNQKMTEDELISMVNVSEEEGVIEGKEKEMITNVVDFGDSIARDVMIPRADMTIASVDMAYEDLLNLYMEVPYTRIPVYEDSRDNVIGILHVKDLFFYKATHNINNFSVRNIMRKPLYVYEYQKTNDLLHSMKSDSNTMAIVLDEYGICIGLITIEDLIEEIIGDIKDEYDIEEHNNIIKIDDDHYNIDGSIKLDDLNDALELNIESEDYDSLGGYITELLDHIPSKGESVTDNACIYKVIEMDKKRVARVLVTMMPKAHNDNEE</sequence>
<feature type="transmembrane region" description="Helical" evidence="10">
    <location>
        <begin position="93"/>
        <end position="113"/>
    </location>
</feature>
<keyword evidence="4" id="KW-0677">Repeat</keyword>
<keyword evidence="5 9" id="KW-1133">Transmembrane helix</keyword>
<reference evidence="13 14" key="1">
    <citation type="submission" date="2018-08" db="EMBL/GenBank/DDBJ databases">
        <title>A genome reference for cultivated species of the human gut microbiota.</title>
        <authorList>
            <person name="Zou Y."/>
            <person name="Xue W."/>
            <person name="Luo G."/>
        </authorList>
    </citation>
    <scope>NUCLEOTIDE SEQUENCE [LARGE SCALE GENOMIC DNA]</scope>
    <source>
        <strain evidence="13 14">AF22-21</strain>
    </source>
</reference>
<evidence type="ECO:0000256" key="6">
    <source>
        <dbReference type="ARBA" id="ARBA00023122"/>
    </source>
</evidence>
<comment type="caution">
    <text evidence="13">The sequence shown here is derived from an EMBL/GenBank/DDBJ whole genome shotgun (WGS) entry which is preliminary data.</text>
</comment>
<evidence type="ECO:0000256" key="2">
    <source>
        <dbReference type="ARBA" id="ARBA00006337"/>
    </source>
</evidence>
<dbReference type="PROSITE" id="PS51371">
    <property type="entry name" value="CBS"/>
    <property type="match status" value="2"/>
</dbReference>
<evidence type="ECO:0000259" key="12">
    <source>
        <dbReference type="PROSITE" id="PS51846"/>
    </source>
</evidence>
<dbReference type="InterPro" id="IPR046342">
    <property type="entry name" value="CBS_dom_sf"/>
</dbReference>
<dbReference type="AlphaFoldDB" id="A0A412IT65"/>
<dbReference type="EMBL" id="QRVK01000008">
    <property type="protein sequence ID" value="RGS43254.1"/>
    <property type="molecule type" value="Genomic_DNA"/>
</dbReference>
<feature type="domain" description="CBS" evidence="11">
    <location>
        <begin position="280"/>
        <end position="337"/>
    </location>
</feature>
<dbReference type="GO" id="GO:0005886">
    <property type="term" value="C:plasma membrane"/>
    <property type="evidence" value="ECO:0007669"/>
    <property type="project" value="TreeGrafter"/>
</dbReference>
<evidence type="ECO:0000313" key="14">
    <source>
        <dbReference type="Proteomes" id="UP000283295"/>
    </source>
</evidence>
<dbReference type="InterPro" id="IPR044751">
    <property type="entry name" value="Ion_transp-like_CBS"/>
</dbReference>
<keyword evidence="7 9" id="KW-0472">Membrane</keyword>
<dbReference type="Pfam" id="PF00571">
    <property type="entry name" value="CBS"/>
    <property type="match status" value="2"/>
</dbReference>
<dbReference type="GO" id="GO:0050660">
    <property type="term" value="F:flavin adenine dinucleotide binding"/>
    <property type="evidence" value="ECO:0007669"/>
    <property type="project" value="InterPro"/>
</dbReference>
<dbReference type="Gene3D" id="3.30.465.10">
    <property type="match status" value="1"/>
</dbReference>
<gene>
    <name evidence="13" type="ORF">DWX94_05055</name>
</gene>
<dbReference type="Pfam" id="PF03471">
    <property type="entry name" value="CorC_HlyC"/>
    <property type="match status" value="1"/>
</dbReference>
<dbReference type="InterPro" id="IPR016169">
    <property type="entry name" value="FAD-bd_PCMH_sub2"/>
</dbReference>
<organism evidence="13 14">
    <name type="scientific">Coprococcus eutactus</name>
    <dbReference type="NCBI Taxonomy" id="33043"/>
    <lineage>
        <taxon>Bacteria</taxon>
        <taxon>Bacillati</taxon>
        <taxon>Bacillota</taxon>
        <taxon>Clostridia</taxon>
        <taxon>Lachnospirales</taxon>
        <taxon>Lachnospiraceae</taxon>
        <taxon>Coprococcus</taxon>
    </lineage>
</organism>
<dbReference type="PANTHER" id="PTHR22777">
    <property type="entry name" value="HEMOLYSIN-RELATED"/>
    <property type="match status" value="1"/>
</dbReference>
<dbReference type="Gene3D" id="3.10.580.10">
    <property type="entry name" value="CBS-domain"/>
    <property type="match status" value="1"/>
</dbReference>
<evidence type="ECO:0000256" key="7">
    <source>
        <dbReference type="ARBA" id="ARBA00023136"/>
    </source>
</evidence>
<evidence type="ECO:0000256" key="10">
    <source>
        <dbReference type="SAM" id="Phobius"/>
    </source>
</evidence>
<dbReference type="SUPFAM" id="SSF54631">
    <property type="entry name" value="CBS-domain pair"/>
    <property type="match status" value="1"/>
</dbReference>
<keyword evidence="6 8" id="KW-0129">CBS domain</keyword>
<comment type="similarity">
    <text evidence="2">Belongs to the UPF0053 family.</text>
</comment>
<evidence type="ECO:0000256" key="1">
    <source>
        <dbReference type="ARBA" id="ARBA00004141"/>
    </source>
</evidence>
<evidence type="ECO:0000256" key="9">
    <source>
        <dbReference type="PROSITE-ProRule" id="PRU01193"/>
    </source>
</evidence>
<evidence type="ECO:0000256" key="8">
    <source>
        <dbReference type="PROSITE-ProRule" id="PRU00703"/>
    </source>
</evidence>
<evidence type="ECO:0000313" key="13">
    <source>
        <dbReference type="EMBL" id="RGS43254.1"/>
    </source>
</evidence>
<dbReference type="InterPro" id="IPR002550">
    <property type="entry name" value="CNNM"/>
</dbReference>
<feature type="domain" description="CBS" evidence="11">
    <location>
        <begin position="214"/>
        <end position="275"/>
    </location>
</feature>
<protein>
    <submittedName>
        <fullName evidence="13">HlyC/CorC family transporter</fullName>
    </submittedName>
</protein>
<accession>A0A412IT65</accession>
<proteinExistence type="inferred from homology"/>
<dbReference type="FunFam" id="3.10.580.10:FF:000002">
    <property type="entry name" value="Magnesium/cobalt efflux protein CorC"/>
    <property type="match status" value="1"/>
</dbReference>
<evidence type="ECO:0000256" key="5">
    <source>
        <dbReference type="ARBA" id="ARBA00022989"/>
    </source>
</evidence>
<feature type="domain" description="CNNM transmembrane" evidence="12">
    <location>
        <begin position="7"/>
        <end position="195"/>
    </location>
</feature>
<evidence type="ECO:0000256" key="3">
    <source>
        <dbReference type="ARBA" id="ARBA00022692"/>
    </source>
</evidence>
<dbReference type="SUPFAM" id="SSF56176">
    <property type="entry name" value="FAD-binding/transporter-associated domain-like"/>
    <property type="match status" value="1"/>
</dbReference>
<feature type="transmembrane region" description="Helical" evidence="10">
    <location>
        <begin position="12"/>
        <end position="31"/>
    </location>
</feature>